<accession>A0A2U3MYT9</accession>
<dbReference type="SUPFAM" id="SSF46689">
    <property type="entry name" value="Homeodomain-like"/>
    <property type="match status" value="1"/>
</dbReference>
<dbReference type="Gene3D" id="1.10.10.10">
    <property type="entry name" value="Winged helix-like DNA-binding domain superfamily/Winged helix DNA-binding domain"/>
    <property type="match status" value="1"/>
</dbReference>
<evidence type="ECO:0008006" key="5">
    <source>
        <dbReference type="Google" id="ProtNLM"/>
    </source>
</evidence>
<keyword evidence="2" id="KW-0175">Coiled coil</keyword>
<organism evidence="3 4">
    <name type="scientific">Acinetobacter stercoris</name>
    <dbReference type="NCBI Taxonomy" id="2126983"/>
    <lineage>
        <taxon>Bacteria</taxon>
        <taxon>Pseudomonadati</taxon>
        <taxon>Pseudomonadota</taxon>
        <taxon>Gammaproteobacteria</taxon>
        <taxon>Moraxellales</taxon>
        <taxon>Moraxellaceae</taxon>
        <taxon>Acinetobacter</taxon>
    </lineage>
</organism>
<dbReference type="InterPro" id="IPR002514">
    <property type="entry name" value="Transposase_8"/>
</dbReference>
<dbReference type="InParanoid" id="A0A2U3MYT9"/>
<dbReference type="GO" id="GO:0004803">
    <property type="term" value="F:transposase activity"/>
    <property type="evidence" value="ECO:0007669"/>
    <property type="project" value="InterPro"/>
</dbReference>
<dbReference type="InterPro" id="IPR036388">
    <property type="entry name" value="WH-like_DNA-bd_sf"/>
</dbReference>
<dbReference type="InterPro" id="IPR009057">
    <property type="entry name" value="Homeodomain-like_sf"/>
</dbReference>
<comment type="similarity">
    <text evidence="1">Belongs to the transposase 8 family.</text>
</comment>
<dbReference type="Proteomes" id="UP000245974">
    <property type="component" value="Unassembled WGS sequence"/>
</dbReference>
<proteinExistence type="inferred from homology"/>
<dbReference type="Pfam" id="PF01527">
    <property type="entry name" value="HTH_Tnp_1"/>
    <property type="match status" value="1"/>
</dbReference>
<dbReference type="AlphaFoldDB" id="A0A2U3MYT9"/>
<name>A0A2U3MYT9_9GAMM</name>
<evidence type="ECO:0000256" key="1">
    <source>
        <dbReference type="ARBA" id="ARBA00009964"/>
    </source>
</evidence>
<sequence length="105" mass="12311">MKKVKYTPEIRDRAVQLVIESEKDYPSNWAAITAIAPKIGCTPETLRVWYLKHLDQQNPVKVQQLSDQERIKQLERENKELQRANEILRKAAAFFAQAELDRPHK</sequence>
<dbReference type="EMBL" id="OOGT01000064">
    <property type="protein sequence ID" value="SPL70523.1"/>
    <property type="molecule type" value="Genomic_DNA"/>
</dbReference>
<evidence type="ECO:0000256" key="2">
    <source>
        <dbReference type="SAM" id="Coils"/>
    </source>
</evidence>
<reference evidence="4" key="1">
    <citation type="submission" date="2018-03" db="EMBL/GenBank/DDBJ databases">
        <authorList>
            <person name="Blom J."/>
        </authorList>
    </citation>
    <scope>NUCLEOTIDE SEQUENCE [LARGE SCALE GENOMIC DNA]</scope>
    <source>
        <strain evidence="4">KPC-SM-21</strain>
    </source>
</reference>
<keyword evidence="4" id="KW-1185">Reference proteome</keyword>
<protein>
    <recommendedName>
        <fullName evidence="5">Transposase</fullName>
    </recommendedName>
</protein>
<gene>
    <name evidence="3" type="ORF">KPC_1701</name>
</gene>
<feature type="coiled-coil region" evidence="2">
    <location>
        <begin position="64"/>
        <end position="91"/>
    </location>
</feature>
<dbReference type="GO" id="GO:0003677">
    <property type="term" value="F:DNA binding"/>
    <property type="evidence" value="ECO:0007669"/>
    <property type="project" value="InterPro"/>
</dbReference>
<evidence type="ECO:0000313" key="4">
    <source>
        <dbReference type="Proteomes" id="UP000245974"/>
    </source>
</evidence>
<dbReference type="GO" id="GO:0006313">
    <property type="term" value="P:DNA transposition"/>
    <property type="evidence" value="ECO:0007669"/>
    <property type="project" value="InterPro"/>
</dbReference>
<evidence type="ECO:0000313" key="3">
    <source>
        <dbReference type="EMBL" id="SPL70523.1"/>
    </source>
</evidence>